<dbReference type="SMART" id="SM00530">
    <property type="entry name" value="HTH_XRE"/>
    <property type="match status" value="1"/>
</dbReference>
<comment type="caution">
    <text evidence="2">The sequence shown here is derived from an EMBL/GenBank/DDBJ whole genome shotgun (WGS) entry which is preliminary data.</text>
</comment>
<dbReference type="SUPFAM" id="SSF47413">
    <property type="entry name" value="lambda repressor-like DNA-binding domains"/>
    <property type="match status" value="1"/>
</dbReference>
<dbReference type="CDD" id="cd00093">
    <property type="entry name" value="HTH_XRE"/>
    <property type="match status" value="1"/>
</dbReference>
<dbReference type="Gene3D" id="1.10.260.40">
    <property type="entry name" value="lambda repressor-like DNA-binding domains"/>
    <property type="match status" value="1"/>
</dbReference>
<dbReference type="InterPro" id="IPR015947">
    <property type="entry name" value="PUA-like_sf"/>
</dbReference>
<keyword evidence="3" id="KW-1185">Reference proteome</keyword>
<dbReference type="InterPro" id="IPR010982">
    <property type="entry name" value="Lambda_DNA-bd_dom_sf"/>
</dbReference>
<dbReference type="AlphaFoldDB" id="A0A4R6YAA9"/>
<dbReference type="InterPro" id="IPR001387">
    <property type="entry name" value="Cro/C1-type_HTH"/>
</dbReference>
<dbReference type="OrthoDB" id="9797478at2"/>
<dbReference type="EMBL" id="SNZF01000027">
    <property type="protein sequence ID" value="TDR32427.1"/>
    <property type="molecule type" value="Genomic_DNA"/>
</dbReference>
<evidence type="ECO:0000259" key="1">
    <source>
        <dbReference type="PROSITE" id="PS50943"/>
    </source>
</evidence>
<dbReference type="Pfam" id="PF01381">
    <property type="entry name" value="HTH_3"/>
    <property type="match status" value="1"/>
</dbReference>
<dbReference type="GO" id="GO:0003677">
    <property type="term" value="F:DNA binding"/>
    <property type="evidence" value="ECO:0007669"/>
    <property type="project" value="InterPro"/>
</dbReference>
<feature type="domain" description="HTH cro/C1-type" evidence="1">
    <location>
        <begin position="26"/>
        <end position="81"/>
    </location>
</feature>
<reference evidence="2 3" key="1">
    <citation type="submission" date="2019-03" db="EMBL/GenBank/DDBJ databases">
        <title>Genomic Encyclopedia of Type Strains, Phase IV (KMG-IV): sequencing the most valuable type-strain genomes for metagenomic binning, comparative biology and taxonomic classification.</title>
        <authorList>
            <person name="Goeker M."/>
        </authorList>
    </citation>
    <scope>NUCLEOTIDE SEQUENCE [LARGE SCALE GENOMIC DNA]</scope>
    <source>
        <strain evidence="2 3">DSM 11603</strain>
    </source>
</reference>
<proteinExistence type="predicted"/>
<dbReference type="PROSITE" id="PS50943">
    <property type="entry name" value="HTH_CROC1"/>
    <property type="match status" value="1"/>
</dbReference>
<protein>
    <submittedName>
        <fullName evidence="2">Transcriptional regulator</fullName>
    </submittedName>
</protein>
<dbReference type="SUPFAM" id="SSF88697">
    <property type="entry name" value="PUA domain-like"/>
    <property type="match status" value="1"/>
</dbReference>
<name>A0A4R6YAA9_9HYPH</name>
<gene>
    <name evidence="2" type="ORF">DES43_1275</name>
</gene>
<evidence type="ECO:0000313" key="3">
    <source>
        <dbReference type="Proteomes" id="UP000294958"/>
    </source>
</evidence>
<sequence length="264" mass="29031">MSAEHEIVDAVLVGDGDAGRVVGQSLKALRCAAGLTQLEMAKRLGVGQAAISKIEQRGDVQISSLQRYVEALGASLRIDAAFPVHSNLGVRIRTETGEAVDDDDQYILPIFGDRGDALPAQRDVVISIKPNYSGKIFDGVKTIELRRRFPLSLAPGATAYIYSTSPEMALVGAIKIENVERLELCALWKKHGRSASIKKADFDEYFSGLEEGFALKLSTPRRFTRPLTLPELKERFGFKAPQSFLYAKPDLQKALRNEHTNISD</sequence>
<dbReference type="Proteomes" id="UP000294958">
    <property type="component" value="Unassembled WGS sequence"/>
</dbReference>
<accession>A0A4R6YAA9</accession>
<evidence type="ECO:0000313" key="2">
    <source>
        <dbReference type="EMBL" id="TDR32427.1"/>
    </source>
</evidence>
<dbReference type="RefSeq" id="WP_133675860.1">
    <property type="nucleotide sequence ID" value="NZ_SNZF01000027.1"/>
</dbReference>
<organism evidence="2 3">
    <name type="scientific">Aquamicrobium defluvii</name>
    <dbReference type="NCBI Taxonomy" id="69279"/>
    <lineage>
        <taxon>Bacteria</taxon>
        <taxon>Pseudomonadati</taxon>
        <taxon>Pseudomonadota</taxon>
        <taxon>Alphaproteobacteria</taxon>
        <taxon>Hyphomicrobiales</taxon>
        <taxon>Phyllobacteriaceae</taxon>
        <taxon>Aquamicrobium</taxon>
    </lineage>
</organism>
<dbReference type="Gene3D" id="2.30.130.30">
    <property type="entry name" value="Hypothetical protein"/>
    <property type="match status" value="1"/>
</dbReference>